<dbReference type="InterPro" id="IPR037293">
    <property type="entry name" value="Gal_Oxidase_central_sf"/>
</dbReference>
<feature type="domain" description="Galactose oxidase-like Early set" evidence="1">
    <location>
        <begin position="374"/>
        <end position="469"/>
    </location>
</feature>
<dbReference type="PANTHER" id="PTHR32208">
    <property type="entry name" value="SECRETED PROTEIN-RELATED"/>
    <property type="match status" value="1"/>
</dbReference>
<evidence type="ECO:0000259" key="1">
    <source>
        <dbReference type="Pfam" id="PF09118"/>
    </source>
</evidence>
<dbReference type="InterPro" id="IPR015202">
    <property type="entry name" value="GO-like_E_set"/>
</dbReference>
<dbReference type="Proteomes" id="UP000298656">
    <property type="component" value="Chromosome 1"/>
</dbReference>
<dbReference type="CDD" id="cd02851">
    <property type="entry name" value="E_set_GO_C"/>
    <property type="match status" value="1"/>
</dbReference>
<protein>
    <submittedName>
        <fullName evidence="2">DUF1929 domain-containing protein</fullName>
    </submittedName>
</protein>
<dbReference type="PANTHER" id="PTHR32208:SF21">
    <property type="entry name" value="LOW QUALITY PROTEIN: ALDEHYDE OXIDASE GLOX-LIKE"/>
    <property type="match status" value="1"/>
</dbReference>
<dbReference type="InterPro" id="IPR011043">
    <property type="entry name" value="Gal_Oxase/kelch_b-propeller"/>
</dbReference>
<keyword evidence="3" id="KW-1185">Reference proteome</keyword>
<dbReference type="Gene3D" id="2.60.40.10">
    <property type="entry name" value="Immunoglobulins"/>
    <property type="match status" value="1"/>
</dbReference>
<evidence type="ECO:0000313" key="2">
    <source>
        <dbReference type="EMBL" id="QCP51715.1"/>
    </source>
</evidence>
<dbReference type="InterPro" id="IPR014756">
    <property type="entry name" value="Ig_E-set"/>
</dbReference>
<name>A0A4P8IV20_9BURK</name>
<dbReference type="EMBL" id="CP040077">
    <property type="protein sequence ID" value="QCP51715.1"/>
    <property type="molecule type" value="Genomic_DNA"/>
</dbReference>
<accession>A0A4P8IV20</accession>
<organism evidence="2 3">
    <name type="scientific">Trinickia violacea</name>
    <dbReference type="NCBI Taxonomy" id="2571746"/>
    <lineage>
        <taxon>Bacteria</taxon>
        <taxon>Pseudomonadati</taxon>
        <taxon>Pseudomonadota</taxon>
        <taxon>Betaproteobacteria</taxon>
        <taxon>Burkholderiales</taxon>
        <taxon>Burkholderiaceae</taxon>
        <taxon>Trinickia</taxon>
    </lineage>
</organism>
<dbReference type="KEGG" id="tvl:FAZ95_09530"/>
<dbReference type="OrthoDB" id="8673369at2"/>
<gene>
    <name evidence="2" type="ORF">FAZ95_09530</name>
</gene>
<dbReference type="Pfam" id="PF09118">
    <property type="entry name" value="GO-like_E_set"/>
    <property type="match status" value="1"/>
</dbReference>
<reference evidence="2 3" key="1">
    <citation type="submission" date="2019-05" db="EMBL/GenBank/DDBJ databases">
        <title>Burkholderia sp. DHOD12, isolated from subtropical forest soil.</title>
        <authorList>
            <person name="Gao Z.-H."/>
            <person name="Qiu L.-H."/>
        </authorList>
    </citation>
    <scope>NUCLEOTIDE SEQUENCE [LARGE SCALE GENOMIC DNA]</scope>
    <source>
        <strain evidence="2 3">DHOD12</strain>
    </source>
</reference>
<proteinExistence type="predicted"/>
<dbReference type="SUPFAM" id="SSF50965">
    <property type="entry name" value="Galactose oxidase, central domain"/>
    <property type="match status" value="1"/>
</dbReference>
<dbReference type="InterPro" id="IPR013783">
    <property type="entry name" value="Ig-like_fold"/>
</dbReference>
<dbReference type="Gene3D" id="2.130.10.80">
    <property type="entry name" value="Galactose oxidase/kelch, beta-propeller"/>
    <property type="match status" value="1"/>
</dbReference>
<sequence>MLNNGKVLFWSYDPTQYLNPTSSNTGVAYVWDPVAKTGHSVAAPYNLWCGGQTILADGRVYSAGGNLRYPDPSAPTGQQGWEGALSDYTFNPNDETWTKQPDMSVGRWYPTVTQLADNTVVIASGFDQSGSQAITQVVELFTPSTLINGVGSMSEISIHDSTGLYPYQYLMPSGQMAQIGPDLSNTFLLTPGTWSWSGFPNMLNYHYGLANGVIVADASGATLKQIIMIAGGASLTSAITDNEWLDSTNPPTGWKRYPQWLQARHNANTVILPDGTLFTVGGSPDTSNYGTNPTTGTLPYPIFESELYNKPGYDPTGQWVTMAPNTLRAAYHSTAILLPDATVLLSEDDEDYPSGAQHYVQIYTPPYLLKGGARPSINSAPSKVTVGQTFPITTTSSTKIASVTLVAPGATTHGNDMHQRFIKLSSSHGNSNKINVSIPSSRTLVPPGYYMIFVIDSNGVPSAARFVQIS</sequence>
<dbReference type="SUPFAM" id="SSF81296">
    <property type="entry name" value="E set domains"/>
    <property type="match status" value="1"/>
</dbReference>
<evidence type="ECO:0000313" key="3">
    <source>
        <dbReference type="Proteomes" id="UP000298656"/>
    </source>
</evidence>
<dbReference type="AlphaFoldDB" id="A0A4P8IV20"/>